<dbReference type="SMART" id="SM00936">
    <property type="entry name" value="PBP5_C"/>
    <property type="match status" value="1"/>
</dbReference>
<evidence type="ECO:0000256" key="10">
    <source>
        <dbReference type="ARBA" id="ARBA00023316"/>
    </source>
</evidence>
<dbReference type="InterPro" id="IPR012338">
    <property type="entry name" value="Beta-lactam/transpept-like"/>
</dbReference>
<dbReference type="InterPro" id="IPR012907">
    <property type="entry name" value="Peptidase_S11_C"/>
</dbReference>
<dbReference type="GO" id="GO:0071555">
    <property type="term" value="P:cell wall organization"/>
    <property type="evidence" value="ECO:0007669"/>
    <property type="project" value="UniProtKB-KW"/>
</dbReference>
<feature type="signal peptide" evidence="15">
    <location>
        <begin position="1"/>
        <end position="19"/>
    </location>
</feature>
<dbReference type="GO" id="GO:0008360">
    <property type="term" value="P:regulation of cell shape"/>
    <property type="evidence" value="ECO:0007669"/>
    <property type="project" value="UniProtKB-KW"/>
</dbReference>
<dbReference type="GO" id="GO:0009002">
    <property type="term" value="F:serine-type D-Ala-D-Ala carboxypeptidase activity"/>
    <property type="evidence" value="ECO:0007669"/>
    <property type="project" value="UniProtKB-EC"/>
</dbReference>
<keyword evidence="10" id="KW-0961">Cell wall biogenesis/degradation</keyword>
<evidence type="ECO:0000313" key="18">
    <source>
        <dbReference type="Proteomes" id="UP000295554"/>
    </source>
</evidence>
<evidence type="ECO:0000259" key="16">
    <source>
        <dbReference type="SMART" id="SM00936"/>
    </source>
</evidence>
<protein>
    <recommendedName>
        <fullName evidence="3">serine-type D-Ala-D-Ala carboxypeptidase</fullName>
        <ecNumber evidence="3">3.4.16.4</ecNumber>
    </recommendedName>
</protein>
<dbReference type="PANTHER" id="PTHR21581:SF6">
    <property type="entry name" value="TRAFFICKING PROTEIN PARTICLE COMPLEX SUBUNIT 12"/>
    <property type="match status" value="1"/>
</dbReference>
<evidence type="ECO:0000256" key="12">
    <source>
        <dbReference type="PIRSR" id="PIRSR618044-1"/>
    </source>
</evidence>
<comment type="caution">
    <text evidence="17">The sequence shown here is derived from an EMBL/GenBank/DDBJ whole genome shotgun (WGS) entry which is preliminary data.</text>
</comment>
<dbReference type="EC" id="3.4.16.4" evidence="3"/>
<evidence type="ECO:0000256" key="5">
    <source>
        <dbReference type="ARBA" id="ARBA00022670"/>
    </source>
</evidence>
<dbReference type="Gene3D" id="2.60.410.10">
    <property type="entry name" value="D-Ala-D-Ala carboxypeptidase, C-terminal domain"/>
    <property type="match status" value="1"/>
</dbReference>
<evidence type="ECO:0000256" key="9">
    <source>
        <dbReference type="ARBA" id="ARBA00022984"/>
    </source>
</evidence>
<dbReference type="OrthoDB" id="9795979at2"/>
<dbReference type="PANTHER" id="PTHR21581">
    <property type="entry name" value="D-ALANYL-D-ALANINE CARBOXYPEPTIDASE"/>
    <property type="match status" value="1"/>
</dbReference>
<name>A0A4V2ZX01_9GAMM</name>
<comment type="pathway">
    <text evidence="1">Cell wall biogenesis; peptidoglycan biosynthesis.</text>
</comment>
<gene>
    <name evidence="17" type="ORF">E2F43_13020</name>
</gene>
<feature type="active site" description="Proton acceptor" evidence="12">
    <location>
        <position position="61"/>
    </location>
</feature>
<keyword evidence="6 15" id="KW-0732">Signal</keyword>
<evidence type="ECO:0000256" key="13">
    <source>
        <dbReference type="PIRSR" id="PIRSR618044-2"/>
    </source>
</evidence>
<evidence type="ECO:0000256" key="1">
    <source>
        <dbReference type="ARBA" id="ARBA00004752"/>
    </source>
</evidence>
<dbReference type="InterPro" id="IPR018044">
    <property type="entry name" value="Peptidase_S11"/>
</dbReference>
<dbReference type="InterPro" id="IPR001967">
    <property type="entry name" value="Peptidase_S11_N"/>
</dbReference>
<feature type="binding site" evidence="13">
    <location>
        <position position="225"/>
    </location>
    <ligand>
        <name>substrate</name>
    </ligand>
</feature>
<keyword evidence="4 17" id="KW-0121">Carboxypeptidase</keyword>
<evidence type="ECO:0000256" key="6">
    <source>
        <dbReference type="ARBA" id="ARBA00022729"/>
    </source>
</evidence>
<dbReference type="SUPFAM" id="SSF56601">
    <property type="entry name" value="beta-lactamase/transpeptidase-like"/>
    <property type="match status" value="1"/>
</dbReference>
<evidence type="ECO:0000256" key="7">
    <source>
        <dbReference type="ARBA" id="ARBA00022801"/>
    </source>
</evidence>
<feature type="domain" description="Peptidase S11 D-Ala-D-Ala carboxypeptidase A C-terminal" evidence="16">
    <location>
        <begin position="275"/>
        <end position="365"/>
    </location>
</feature>
<keyword evidence="5" id="KW-0645">Protease</keyword>
<dbReference type="RefSeq" id="WP_133213366.1">
    <property type="nucleotide sequence ID" value="NZ_SMSE01000003.1"/>
</dbReference>
<evidence type="ECO:0000256" key="2">
    <source>
        <dbReference type="ARBA" id="ARBA00007164"/>
    </source>
</evidence>
<dbReference type="AlphaFoldDB" id="A0A4V2ZX01"/>
<dbReference type="Proteomes" id="UP000295554">
    <property type="component" value="Unassembled WGS sequence"/>
</dbReference>
<reference evidence="17 18" key="1">
    <citation type="submission" date="2019-03" db="EMBL/GenBank/DDBJ databases">
        <title>Seongchinamella monodicae gen. nov., sp. nov., a novel member of the Gammaproteobacteria isolated from a tidal mudflat of beach.</title>
        <authorList>
            <person name="Yang H.G."/>
            <person name="Kang J.W."/>
            <person name="Lee S.D."/>
        </authorList>
    </citation>
    <scope>NUCLEOTIDE SEQUENCE [LARGE SCALE GENOMIC DNA]</scope>
    <source>
        <strain evidence="17 18">GH4-78</strain>
    </source>
</reference>
<keyword evidence="8" id="KW-0133">Cell shape</keyword>
<evidence type="ECO:0000256" key="8">
    <source>
        <dbReference type="ARBA" id="ARBA00022960"/>
    </source>
</evidence>
<evidence type="ECO:0000256" key="11">
    <source>
        <dbReference type="ARBA" id="ARBA00034000"/>
    </source>
</evidence>
<comment type="catalytic activity">
    <reaction evidence="11">
        <text>Preferential cleavage: (Ac)2-L-Lys-D-Ala-|-D-Ala. Also transpeptidation of peptidyl-alanyl moieties that are N-acyl substituents of D-alanine.</text>
        <dbReference type="EC" id="3.4.16.4"/>
    </reaction>
</comment>
<dbReference type="InterPro" id="IPR037167">
    <property type="entry name" value="Peptidase_S11_C_sf"/>
</dbReference>
<keyword evidence="18" id="KW-1185">Reference proteome</keyword>
<feature type="active site" description="Acyl-ester intermediate" evidence="12">
    <location>
        <position position="58"/>
    </location>
</feature>
<dbReference type="Pfam" id="PF00768">
    <property type="entry name" value="Peptidase_S11"/>
    <property type="match status" value="1"/>
</dbReference>
<evidence type="ECO:0000256" key="15">
    <source>
        <dbReference type="SAM" id="SignalP"/>
    </source>
</evidence>
<dbReference type="UniPathway" id="UPA00219"/>
<sequence length="387" mass="42032">MIRIFPVLLLALFTFTAKAATIVPSPPQLGAKAYLLVDAASGAVLAEHNADMPLPPASLTKMMTSYVLATEIHEGRVSNSDMVTVSENAWSQNPIFAGSSLMWIEPGKNVSIEDLQRGIIISSGNDATVAVAEHLAGSEAVFAEMMNSHAEKLGMVDTYYVNSHGLPHPDHVTTARDLATLAKAMINDHPEQYAIYKEREFTYNGITQYNRNSLLAEDPTVDGLKTGHTQAAGYCLVASAERRGMRLISVVMGTSSTSARKNDTRSLLNYGFRFFETSIVFDAGQELDKPRIWKGQVDYVPVGILEETVLTLPRGKKKHLATSVELQQNIEAPVAVGQALGTVVMSLDGETVYRGPVVALAAVEPGGFFARLWDILLMWISSLFTVS</sequence>
<dbReference type="PRINTS" id="PR00725">
    <property type="entry name" value="DADACBPTASE1"/>
</dbReference>
<feature type="chain" id="PRO_5020290909" description="serine-type D-Ala-D-Ala carboxypeptidase" evidence="15">
    <location>
        <begin position="20"/>
        <end position="387"/>
    </location>
</feature>
<accession>A0A4V2ZX01</accession>
<evidence type="ECO:0000256" key="3">
    <source>
        <dbReference type="ARBA" id="ARBA00012448"/>
    </source>
</evidence>
<dbReference type="EMBL" id="SMSE01000003">
    <property type="protein sequence ID" value="TDG12513.1"/>
    <property type="molecule type" value="Genomic_DNA"/>
</dbReference>
<organism evidence="17 18">
    <name type="scientific">Seongchinamella unica</name>
    <dbReference type="NCBI Taxonomy" id="2547392"/>
    <lineage>
        <taxon>Bacteria</taxon>
        <taxon>Pseudomonadati</taxon>
        <taxon>Pseudomonadota</taxon>
        <taxon>Gammaproteobacteria</taxon>
        <taxon>Cellvibrionales</taxon>
        <taxon>Halieaceae</taxon>
        <taxon>Seongchinamella</taxon>
    </lineage>
</organism>
<dbReference type="GO" id="GO:0006508">
    <property type="term" value="P:proteolysis"/>
    <property type="evidence" value="ECO:0007669"/>
    <property type="project" value="UniProtKB-KW"/>
</dbReference>
<feature type="active site" evidence="12">
    <location>
        <position position="123"/>
    </location>
</feature>
<evidence type="ECO:0000313" key="17">
    <source>
        <dbReference type="EMBL" id="TDG12513.1"/>
    </source>
</evidence>
<dbReference type="GO" id="GO:0009252">
    <property type="term" value="P:peptidoglycan biosynthetic process"/>
    <property type="evidence" value="ECO:0007669"/>
    <property type="project" value="UniProtKB-UniPathway"/>
</dbReference>
<evidence type="ECO:0000256" key="4">
    <source>
        <dbReference type="ARBA" id="ARBA00022645"/>
    </source>
</evidence>
<keyword evidence="9" id="KW-0573">Peptidoglycan synthesis</keyword>
<keyword evidence="7" id="KW-0378">Hydrolase</keyword>
<dbReference type="Gene3D" id="3.40.710.10">
    <property type="entry name" value="DD-peptidase/beta-lactamase superfamily"/>
    <property type="match status" value="1"/>
</dbReference>
<proteinExistence type="inferred from homology"/>
<comment type="similarity">
    <text evidence="2 14">Belongs to the peptidase S11 family.</text>
</comment>
<dbReference type="Pfam" id="PF07943">
    <property type="entry name" value="PBP5_C"/>
    <property type="match status" value="1"/>
</dbReference>
<evidence type="ECO:0000256" key="14">
    <source>
        <dbReference type="RuleBase" id="RU004016"/>
    </source>
</evidence>